<name>A0A8K0NR26_9TREE</name>
<evidence type="ECO:0000313" key="3">
    <source>
        <dbReference type="Proteomes" id="UP000812966"/>
    </source>
</evidence>
<dbReference type="Proteomes" id="UP000812966">
    <property type="component" value="Unassembled WGS sequence"/>
</dbReference>
<organism evidence="2 3">
    <name type="scientific">Filobasidium floriforme</name>
    <dbReference type="NCBI Taxonomy" id="5210"/>
    <lineage>
        <taxon>Eukaryota</taxon>
        <taxon>Fungi</taxon>
        <taxon>Dikarya</taxon>
        <taxon>Basidiomycota</taxon>
        <taxon>Agaricomycotina</taxon>
        <taxon>Tremellomycetes</taxon>
        <taxon>Filobasidiales</taxon>
        <taxon>Filobasidiaceae</taxon>
        <taxon>Filobasidium</taxon>
    </lineage>
</organism>
<feature type="chain" id="PRO_5035472150" evidence="1">
    <location>
        <begin position="17"/>
        <end position="325"/>
    </location>
</feature>
<comment type="caution">
    <text evidence="2">The sequence shown here is derived from an EMBL/GenBank/DDBJ whole genome shotgun (WGS) entry which is preliminary data.</text>
</comment>
<gene>
    <name evidence="2" type="ORF">FFLO_00283</name>
</gene>
<accession>A0A8K0NR26</accession>
<dbReference type="EMBL" id="JABELV010000003">
    <property type="protein sequence ID" value="KAG7575464.1"/>
    <property type="molecule type" value="Genomic_DNA"/>
</dbReference>
<feature type="signal peptide" evidence="1">
    <location>
        <begin position="1"/>
        <end position="16"/>
    </location>
</feature>
<evidence type="ECO:0000313" key="2">
    <source>
        <dbReference type="EMBL" id="KAG7575464.1"/>
    </source>
</evidence>
<keyword evidence="1" id="KW-0732">Signal</keyword>
<reference evidence="2" key="1">
    <citation type="submission" date="2020-04" db="EMBL/GenBank/DDBJ databases">
        <title>Analysis of mating type loci in Filobasidium floriforme.</title>
        <authorList>
            <person name="Nowrousian M."/>
        </authorList>
    </citation>
    <scope>NUCLEOTIDE SEQUENCE</scope>
    <source>
        <strain evidence="2">CBS 6242</strain>
    </source>
</reference>
<sequence length="325" mass="36611">MHTFTLLPILTLLAYAQRVTSMPAPAGVQPGTYEETSATESVKAACLRDIQDCTDRHGKAIWRPGPKDSGLPNIKQKDVVATDPVPDNYAYHARLAVIGAWSQFAATDLREMFASNDSTRKDRDSYCIYDDAEMSKVTVTIGKNRTDVTDYTTYSPQEITDLPNKLGSIRNILDWPTYWPYLLGQTLRDKWYQSDIPEDQVTLENVEQYVIAYCEILTGVECVATGTSEPKVLDGKESASDEIFRILLRSKFTPVIMIETGDVDSKGVWGVSDATYNSRWVKYWNHKEGKMYGTDATSSLRVVHVKGVEERPANPLKTFERNEKQ</sequence>
<evidence type="ECO:0000256" key="1">
    <source>
        <dbReference type="SAM" id="SignalP"/>
    </source>
</evidence>
<keyword evidence="3" id="KW-1185">Reference proteome</keyword>
<proteinExistence type="predicted"/>
<dbReference type="AlphaFoldDB" id="A0A8K0NR26"/>
<protein>
    <submittedName>
        <fullName evidence="2">Uncharacterized protein</fullName>
    </submittedName>
</protein>